<organism evidence="2 3">
    <name type="scientific">Lentilactobacillus hilgardii</name>
    <name type="common">Lactobacillus hilgardii</name>
    <dbReference type="NCBI Taxonomy" id="1588"/>
    <lineage>
        <taxon>Bacteria</taxon>
        <taxon>Bacillati</taxon>
        <taxon>Bacillota</taxon>
        <taxon>Bacilli</taxon>
        <taxon>Lactobacillales</taxon>
        <taxon>Lactobacillaceae</taxon>
        <taxon>Lentilactobacillus</taxon>
    </lineage>
</organism>
<dbReference type="AlphaFoldDB" id="A0A6P1EGR3"/>
<dbReference type="NCBIfam" id="NF033520">
    <property type="entry name" value="transpos_IS982"/>
    <property type="match status" value="1"/>
</dbReference>
<gene>
    <name evidence="2" type="ORF">GQR93_13805</name>
</gene>
<dbReference type="GeneID" id="69059449"/>
<protein>
    <submittedName>
        <fullName evidence="2">IS982 family transposase</fullName>
    </submittedName>
</protein>
<evidence type="ECO:0000313" key="3">
    <source>
        <dbReference type="Proteomes" id="UP000465035"/>
    </source>
</evidence>
<evidence type="ECO:0000259" key="1">
    <source>
        <dbReference type="Pfam" id="PF13612"/>
    </source>
</evidence>
<proteinExistence type="predicted"/>
<name>A0A6P1EGR3_LENHI</name>
<accession>A0A6P1EGR3</accession>
<dbReference type="InterPro" id="IPR025668">
    <property type="entry name" value="Tnp_DDE_dom"/>
</dbReference>
<reference evidence="2 3" key="1">
    <citation type="submission" date="2019-12" db="EMBL/GenBank/DDBJ databases">
        <title>Lactobacillus hilgardii FLUB.</title>
        <authorList>
            <person name="Gustaw K."/>
        </authorList>
    </citation>
    <scope>NUCLEOTIDE SEQUENCE [LARGE SCALE GENOMIC DNA]</scope>
    <source>
        <strain evidence="2 3">FLUB</strain>
    </source>
</reference>
<sequence length="286" mass="33154">MSSQYYLTQPTTIVQAPWQPWVAVVTPLYQRYVSCKIRQRKNANHAKISDVTIMALMCWQVSLGITNQCAFYRLLVGLGLTGLPERSRFNRRCTAMGCLLQTLRVGLVKHCLPSVTYTIIDSFPIPLCQSIRNHRAKVLRSLADIGYNATKKQWFYGLKGHFQVTNQGIVVAYSISAASIHDIRLVPELIDQYACSHVLADVGYLSQPLKDQLKQRHIDFWTPQRRNMPQSRLNSTLLKRQRRMIETLFSKWQVLFQVEHNRARCLRGFKSRLEQLLFVDTWQLIN</sequence>
<dbReference type="Pfam" id="PF13612">
    <property type="entry name" value="DDE_Tnp_1_3"/>
    <property type="match status" value="1"/>
</dbReference>
<feature type="domain" description="Transposase DDE" evidence="1">
    <location>
        <begin position="118"/>
        <end position="264"/>
    </location>
</feature>
<dbReference type="EMBL" id="CP047121">
    <property type="protein sequence ID" value="QHB53184.1"/>
    <property type="molecule type" value="Genomic_DNA"/>
</dbReference>
<evidence type="ECO:0000313" key="2">
    <source>
        <dbReference type="EMBL" id="QHB53184.1"/>
    </source>
</evidence>
<dbReference type="Proteomes" id="UP000465035">
    <property type="component" value="Chromosome"/>
</dbReference>
<dbReference type="RefSeq" id="WP_003555507.1">
    <property type="nucleotide sequence ID" value="NZ_CABKOL010000080.1"/>
</dbReference>